<evidence type="ECO:0008006" key="8">
    <source>
        <dbReference type="Google" id="ProtNLM"/>
    </source>
</evidence>
<keyword evidence="4 6" id="KW-1133">Transmembrane helix</keyword>
<evidence type="ECO:0000256" key="4">
    <source>
        <dbReference type="ARBA" id="ARBA00022989"/>
    </source>
</evidence>
<dbReference type="EMBL" id="AUZX01007541">
    <property type="protein sequence ID" value="EQD59017.1"/>
    <property type="molecule type" value="Genomic_DNA"/>
</dbReference>
<evidence type="ECO:0000256" key="2">
    <source>
        <dbReference type="ARBA" id="ARBA00022475"/>
    </source>
</evidence>
<dbReference type="InterPro" id="IPR032808">
    <property type="entry name" value="DoxX"/>
</dbReference>
<evidence type="ECO:0000256" key="5">
    <source>
        <dbReference type="ARBA" id="ARBA00023136"/>
    </source>
</evidence>
<feature type="transmembrane region" description="Helical" evidence="6">
    <location>
        <begin position="102"/>
        <end position="121"/>
    </location>
</feature>
<dbReference type="AlphaFoldDB" id="T1ANQ6"/>
<dbReference type="Pfam" id="PF07681">
    <property type="entry name" value="DoxX"/>
    <property type="match status" value="1"/>
</dbReference>
<dbReference type="InterPro" id="IPR051907">
    <property type="entry name" value="DoxX-like_oxidoreductase"/>
</dbReference>
<proteinExistence type="predicted"/>
<evidence type="ECO:0000256" key="1">
    <source>
        <dbReference type="ARBA" id="ARBA00004651"/>
    </source>
</evidence>
<reference evidence="7" key="1">
    <citation type="submission" date="2013-08" db="EMBL/GenBank/DDBJ databases">
        <authorList>
            <person name="Mendez C."/>
            <person name="Richter M."/>
            <person name="Ferrer M."/>
            <person name="Sanchez J."/>
        </authorList>
    </citation>
    <scope>NUCLEOTIDE SEQUENCE</scope>
</reference>
<feature type="transmembrane region" description="Helical" evidence="6">
    <location>
        <begin position="69"/>
        <end position="90"/>
    </location>
</feature>
<keyword evidence="5 6" id="KW-0472">Membrane</keyword>
<comment type="subcellular location">
    <subcellularLocation>
        <location evidence="1">Cell membrane</location>
        <topology evidence="1">Multi-pass membrane protein</topology>
    </subcellularLocation>
</comment>
<accession>T1ANQ6</accession>
<comment type="caution">
    <text evidence="7">The sequence shown here is derived from an EMBL/GenBank/DDBJ whole genome shotgun (WGS) entry which is preliminary data.</text>
</comment>
<reference evidence="7" key="2">
    <citation type="journal article" date="2014" name="ISME J.">
        <title>Microbial stratification in low pH oxic and suboxic macroscopic growths along an acid mine drainage.</title>
        <authorList>
            <person name="Mendez-Garcia C."/>
            <person name="Mesa V."/>
            <person name="Sprenger R.R."/>
            <person name="Richter M."/>
            <person name="Diez M.S."/>
            <person name="Solano J."/>
            <person name="Bargiela R."/>
            <person name="Golyshina O.V."/>
            <person name="Manteca A."/>
            <person name="Ramos J.L."/>
            <person name="Gallego J.R."/>
            <person name="Llorente I."/>
            <person name="Martins Dos Santos V.A."/>
            <person name="Jensen O.N."/>
            <person name="Pelaez A.I."/>
            <person name="Sanchez J."/>
            <person name="Ferrer M."/>
        </authorList>
    </citation>
    <scope>NUCLEOTIDE SEQUENCE</scope>
</reference>
<evidence type="ECO:0000256" key="6">
    <source>
        <dbReference type="SAM" id="Phobius"/>
    </source>
</evidence>
<sequence>MNTPASAVAATRGLDAARRAWRGLERVLEWLQAPALLAARAYVAWVFFLSGLQSLRDWPATLWLYQNCFHVALLPPVVAAVIGTAGEVLLPPLLALGLFGRFGALGLFVVNAVALLSYLHALQPAAIMFHFIWGILLLLVALWGPGAWSVDACGGRVGGVPRCRMQPNAVSPDSR</sequence>
<evidence type="ECO:0000313" key="7">
    <source>
        <dbReference type="EMBL" id="EQD59017.1"/>
    </source>
</evidence>
<feature type="transmembrane region" description="Helical" evidence="6">
    <location>
        <begin position="27"/>
        <end position="49"/>
    </location>
</feature>
<feature type="transmembrane region" description="Helical" evidence="6">
    <location>
        <begin position="127"/>
        <end position="148"/>
    </location>
</feature>
<keyword evidence="2" id="KW-1003">Cell membrane</keyword>
<keyword evidence="3 6" id="KW-0812">Transmembrane</keyword>
<evidence type="ECO:0000256" key="3">
    <source>
        <dbReference type="ARBA" id="ARBA00022692"/>
    </source>
</evidence>
<dbReference type="PANTHER" id="PTHR33452">
    <property type="entry name" value="OXIDOREDUCTASE CATD-RELATED"/>
    <property type="match status" value="1"/>
</dbReference>
<protein>
    <recommendedName>
        <fullName evidence="8">DoxX family protein</fullName>
    </recommendedName>
</protein>
<name>T1ANQ6_9ZZZZ</name>
<organism evidence="7">
    <name type="scientific">mine drainage metagenome</name>
    <dbReference type="NCBI Taxonomy" id="410659"/>
    <lineage>
        <taxon>unclassified sequences</taxon>
        <taxon>metagenomes</taxon>
        <taxon>ecological metagenomes</taxon>
    </lineage>
</organism>
<dbReference type="GO" id="GO:0005886">
    <property type="term" value="C:plasma membrane"/>
    <property type="evidence" value="ECO:0007669"/>
    <property type="project" value="UniProtKB-SubCell"/>
</dbReference>
<dbReference type="PANTHER" id="PTHR33452:SF1">
    <property type="entry name" value="INNER MEMBRANE PROTEIN YPHA-RELATED"/>
    <property type="match status" value="1"/>
</dbReference>
<gene>
    <name evidence="7" type="ORF">B1A_10577</name>
</gene>